<evidence type="ECO:0000313" key="3">
    <source>
        <dbReference type="Proteomes" id="UP000218554"/>
    </source>
</evidence>
<dbReference type="EC" id="3.1.21.3" evidence="2"/>
<name>A0AAD1FIR4_METFU</name>
<accession>A0AAD1FIR4</accession>
<evidence type="ECO:0000313" key="2">
    <source>
        <dbReference type="EMBL" id="BAU77083.1"/>
    </source>
</evidence>
<gene>
    <name evidence="2" type="ORF">KF707C_53950</name>
</gene>
<dbReference type="RefSeq" id="WP_003453394.1">
    <property type="nucleotide sequence ID" value="NZ_AJMR01000180.1"/>
</dbReference>
<sequence length="54" mass="6090">MTEDQLEQETLGWLAELQLPVFHGAKSRDQLGGRCAHQEGKGDDSCWPGQRTDY</sequence>
<evidence type="ECO:0000256" key="1">
    <source>
        <dbReference type="SAM" id="MobiDB-lite"/>
    </source>
</evidence>
<feature type="compositionally biased region" description="Basic and acidic residues" evidence="1">
    <location>
        <begin position="32"/>
        <end position="44"/>
    </location>
</feature>
<reference evidence="3" key="1">
    <citation type="submission" date="2015-05" db="EMBL/GenBank/DDBJ databases">
        <title>Draft genome sequencing of a biphenyl-degrading bacterium, Pseudomonas balearica KF707 (=NBRC110670).</title>
        <authorList>
            <person name="Kimura N."/>
            <person name="Hirose J."/>
            <person name="Watanabe T."/>
            <person name="Suenaga H."/>
            <person name="Fujihara H."/>
            <person name="Noguchi M."/>
            <person name="Hashimoto M."/>
            <person name="Shimodaira J."/>
            <person name="Tsuchikane K."/>
            <person name="Hosoyama A."/>
            <person name="Yamazoe A."/>
            <person name="Fujita N."/>
            <person name="Furukawa K."/>
        </authorList>
    </citation>
    <scope>NUCLEOTIDE SEQUENCE [LARGE SCALE GENOMIC DNA]</scope>
    <source>
        <strain evidence="3">DSM 10086 / NBRC 110670 / KF707</strain>
    </source>
</reference>
<feature type="region of interest" description="Disordered" evidence="1">
    <location>
        <begin position="32"/>
        <end position="54"/>
    </location>
</feature>
<reference evidence="2 3" key="2">
    <citation type="journal article" date="2017" name="Int. J. Syst. Evol. Microbiol.">
        <title>Pseudomonas furukawaii sp. nov., a polychlorinated biphenyl-degrading bacterium isolated from biphenyl-contaminated soil in Japan.</title>
        <authorList>
            <person name="Kimura N."/>
            <person name="Watanabe T."/>
            <person name="Suenaga H."/>
            <person name="Fujihara H."/>
            <person name="Futagami T."/>
            <person name="Goto M."/>
            <person name="Hanada S."/>
            <person name="Hirose J."/>
        </authorList>
    </citation>
    <scope>NUCLEOTIDE SEQUENCE [LARGE SCALE GENOMIC DNA]</scope>
    <source>
        <strain evidence="3">DSM 10086 / NBRC 110670 / KF707</strain>
    </source>
</reference>
<dbReference type="EMBL" id="AP014862">
    <property type="protein sequence ID" value="BAU77083.1"/>
    <property type="molecule type" value="Genomic_DNA"/>
</dbReference>
<proteinExistence type="predicted"/>
<dbReference type="KEGG" id="pfuw:KF707C_53950"/>
<dbReference type="GO" id="GO:0009035">
    <property type="term" value="F:type I site-specific deoxyribonuclease activity"/>
    <property type="evidence" value="ECO:0007669"/>
    <property type="project" value="UniProtKB-EC"/>
</dbReference>
<organism evidence="2 3">
    <name type="scientific">Metapseudomonas furukawaii</name>
    <name type="common">Pseudomonas furukawaii</name>
    <dbReference type="NCBI Taxonomy" id="1149133"/>
    <lineage>
        <taxon>Bacteria</taxon>
        <taxon>Pseudomonadati</taxon>
        <taxon>Pseudomonadota</taxon>
        <taxon>Gammaproteobacteria</taxon>
        <taxon>Pseudomonadales</taxon>
        <taxon>Pseudomonadaceae</taxon>
        <taxon>Metapseudomonas</taxon>
    </lineage>
</organism>
<dbReference type="AlphaFoldDB" id="A0AAD1FIR4"/>
<keyword evidence="2" id="KW-0378">Hydrolase</keyword>
<dbReference type="Proteomes" id="UP000218554">
    <property type="component" value="Chromosome"/>
</dbReference>
<keyword evidence="3" id="KW-1185">Reference proteome</keyword>
<protein>
    <submittedName>
        <fullName evidence="2">Type I restriction-modification system</fullName>
        <ecNumber evidence="2">3.1.21.3</ecNumber>
    </submittedName>
</protein>